<evidence type="ECO:0000256" key="2">
    <source>
        <dbReference type="ARBA" id="ARBA00004924"/>
    </source>
</evidence>
<comment type="caution">
    <text evidence="8">The sequence shown here is derived from an EMBL/GenBank/DDBJ whole genome shotgun (WGS) entry which is preliminary data.</text>
</comment>
<comment type="cofactor">
    <cofactor evidence="1">
        <name>FAD</name>
        <dbReference type="ChEBI" id="CHEBI:57692"/>
    </cofactor>
</comment>
<reference evidence="9" key="1">
    <citation type="submission" date="2018-09" db="EMBL/GenBank/DDBJ databases">
        <authorList>
            <person name="Livingstone P.G."/>
            <person name="Whitworth D.E."/>
        </authorList>
    </citation>
    <scope>NUCLEOTIDE SEQUENCE [LARGE SCALE GENOMIC DNA]</scope>
    <source>
        <strain evidence="9">CA040B</strain>
    </source>
</reference>
<proteinExistence type="inferred from homology"/>
<organism evidence="8 9">
    <name type="scientific">Corallococcus sicarius</name>
    <dbReference type="NCBI Taxonomy" id="2316726"/>
    <lineage>
        <taxon>Bacteria</taxon>
        <taxon>Pseudomonadati</taxon>
        <taxon>Myxococcota</taxon>
        <taxon>Myxococcia</taxon>
        <taxon>Myxococcales</taxon>
        <taxon>Cystobacterineae</taxon>
        <taxon>Myxococcaceae</taxon>
        <taxon>Corallococcus</taxon>
    </lineage>
</organism>
<evidence type="ECO:0000256" key="1">
    <source>
        <dbReference type="ARBA" id="ARBA00001974"/>
    </source>
</evidence>
<gene>
    <name evidence="8" type="ORF">D7X12_28915</name>
</gene>
<dbReference type="Gene3D" id="3.50.50.60">
    <property type="entry name" value="FAD/NAD(P)-binding domain"/>
    <property type="match status" value="1"/>
</dbReference>
<evidence type="ECO:0008006" key="10">
    <source>
        <dbReference type="Google" id="ProtNLM"/>
    </source>
</evidence>
<name>A0A3A8MZE3_9BACT</name>
<evidence type="ECO:0000256" key="7">
    <source>
        <dbReference type="ARBA" id="ARBA00023002"/>
    </source>
</evidence>
<evidence type="ECO:0000256" key="4">
    <source>
        <dbReference type="ARBA" id="ARBA00022630"/>
    </source>
</evidence>
<dbReference type="Proteomes" id="UP000273405">
    <property type="component" value="Unassembled WGS sequence"/>
</dbReference>
<dbReference type="InterPro" id="IPR025700">
    <property type="entry name" value="Lys/Orn_oxygenase"/>
</dbReference>
<dbReference type="OrthoDB" id="9149460at2"/>
<dbReference type="Pfam" id="PF13434">
    <property type="entry name" value="Lys_Orn_oxgnase"/>
    <property type="match status" value="1"/>
</dbReference>
<dbReference type="SUPFAM" id="SSF51905">
    <property type="entry name" value="FAD/NAD(P)-binding domain"/>
    <property type="match status" value="1"/>
</dbReference>
<evidence type="ECO:0000256" key="5">
    <source>
        <dbReference type="ARBA" id="ARBA00022827"/>
    </source>
</evidence>
<dbReference type="EMBL" id="RAWG01000230">
    <property type="protein sequence ID" value="RKH37617.1"/>
    <property type="molecule type" value="Genomic_DNA"/>
</dbReference>
<comment type="pathway">
    <text evidence="2">Siderophore biosynthesis.</text>
</comment>
<dbReference type="InterPro" id="IPR036188">
    <property type="entry name" value="FAD/NAD-bd_sf"/>
</dbReference>
<sequence>MTEPTGSRTDLVVVGAGPKAVALAAKVHVLNELGYGPLKLTLVERREVAASWTGRHGFTSGQEILGTRPEKDVGFPYQSASRLGVGGQDIDAAMTRFSWQSYLVHIGEYRRWIDTGASFPTHSEFAKYMAWALSRAVNGVELRLATVTDVRLDLGGWLLRCETAAGAKDTLLAEKGLVLTGPGLPKMLPYTKEVAHRVITPTMTQADIAAIYLAPGSRVCIVGCGESAVSLALSLIRKYGEDLELTFVAPSLPYSRAESFLENSVYSDPQLVAWGQLAESQRHEFVRRTDRGVMSPGALAQLARHRKLTFIVGRVRELQLSRNGLANVVVEQPDEVVRKEFDAVAICTGACPLSALVKLLGDCRPLVEARVGCSLTDEASVMRQLDSTLSLRGLVPRLQLPALAGLAHGPGLANLSCLGNLSDHILAAYLPSPLAQNGRSATGPSLP</sequence>
<feature type="non-terminal residue" evidence="8">
    <location>
        <position position="447"/>
    </location>
</feature>
<keyword evidence="4" id="KW-0285">Flavoprotein</keyword>
<keyword evidence="9" id="KW-1185">Reference proteome</keyword>
<dbReference type="AlphaFoldDB" id="A0A3A8MZE3"/>
<accession>A0A3A8MZE3</accession>
<keyword evidence="6" id="KW-0521">NADP</keyword>
<comment type="similarity">
    <text evidence="3">Belongs to the lysine N(6)-hydroxylase/L-ornithine N(5)-oxygenase family.</text>
</comment>
<dbReference type="RefSeq" id="WP_120628488.1">
    <property type="nucleotide sequence ID" value="NZ_RAWG01000230.1"/>
</dbReference>
<evidence type="ECO:0000313" key="8">
    <source>
        <dbReference type="EMBL" id="RKH37617.1"/>
    </source>
</evidence>
<dbReference type="GO" id="GO:0016491">
    <property type="term" value="F:oxidoreductase activity"/>
    <property type="evidence" value="ECO:0007669"/>
    <property type="project" value="UniProtKB-KW"/>
</dbReference>
<protein>
    <recommendedName>
        <fullName evidence="10">L-lysine 6-monooxygenase</fullName>
    </recommendedName>
</protein>
<keyword evidence="5" id="KW-0274">FAD</keyword>
<evidence type="ECO:0000256" key="3">
    <source>
        <dbReference type="ARBA" id="ARBA00007588"/>
    </source>
</evidence>
<evidence type="ECO:0000256" key="6">
    <source>
        <dbReference type="ARBA" id="ARBA00022857"/>
    </source>
</evidence>
<evidence type="ECO:0000313" key="9">
    <source>
        <dbReference type="Proteomes" id="UP000273405"/>
    </source>
</evidence>
<keyword evidence="7" id="KW-0560">Oxidoreductase</keyword>